<gene>
    <name evidence="1" type="ORF">LZ11_02024</name>
</gene>
<organism evidence="1 2">
    <name type="scientific">Thermosediminibacter litoriperuensis</name>
    <dbReference type="NCBI Taxonomy" id="291989"/>
    <lineage>
        <taxon>Bacteria</taxon>
        <taxon>Bacillati</taxon>
        <taxon>Bacillota</taxon>
        <taxon>Clostridia</taxon>
        <taxon>Thermosediminibacterales</taxon>
        <taxon>Thermosediminibacteraceae</taxon>
        <taxon>Thermosediminibacter</taxon>
    </lineage>
</organism>
<sequence length="71" mass="8302">MKKKSKTPRILLRPEESLTDYLELFEEGVRDEDIARDMNVDVETVRSIRGELDTENTSPKSIFFKKTRGKN</sequence>
<name>A0A5S5AJU6_9FIRM</name>
<keyword evidence="2" id="KW-1185">Reference proteome</keyword>
<dbReference type="OrthoDB" id="1729925at2"/>
<reference evidence="1 2" key="1">
    <citation type="submission" date="2019-07" db="EMBL/GenBank/DDBJ databases">
        <title>Genomic Encyclopedia of Type Strains, Phase I: the one thousand microbial genomes (KMG-I) project.</title>
        <authorList>
            <person name="Kyrpides N."/>
        </authorList>
    </citation>
    <scope>NUCLEOTIDE SEQUENCE [LARGE SCALE GENOMIC DNA]</scope>
    <source>
        <strain evidence="1 2">DSM 16647</strain>
    </source>
</reference>
<comment type="caution">
    <text evidence="1">The sequence shown here is derived from an EMBL/GenBank/DDBJ whole genome shotgun (WGS) entry which is preliminary data.</text>
</comment>
<protein>
    <recommendedName>
        <fullName evidence="3">Homeodomain-like domain-containing protein</fullName>
    </recommendedName>
</protein>
<proteinExistence type="predicted"/>
<accession>A0A5S5AJU6</accession>
<dbReference type="Proteomes" id="UP000322294">
    <property type="component" value="Unassembled WGS sequence"/>
</dbReference>
<evidence type="ECO:0008006" key="3">
    <source>
        <dbReference type="Google" id="ProtNLM"/>
    </source>
</evidence>
<dbReference type="RefSeq" id="WP_148867718.1">
    <property type="nucleotide sequence ID" value="NZ_VNHO01000026.1"/>
</dbReference>
<evidence type="ECO:0000313" key="2">
    <source>
        <dbReference type="Proteomes" id="UP000322294"/>
    </source>
</evidence>
<dbReference type="EMBL" id="VNHO01000026">
    <property type="protein sequence ID" value="TYP50370.1"/>
    <property type="molecule type" value="Genomic_DNA"/>
</dbReference>
<evidence type="ECO:0000313" key="1">
    <source>
        <dbReference type="EMBL" id="TYP50370.1"/>
    </source>
</evidence>
<dbReference type="AlphaFoldDB" id="A0A5S5AJU6"/>